<evidence type="ECO:0000259" key="4">
    <source>
        <dbReference type="SMART" id="SM00895"/>
    </source>
</evidence>
<dbReference type="Pfam" id="PF07729">
    <property type="entry name" value="FCD"/>
    <property type="match status" value="1"/>
</dbReference>
<evidence type="ECO:0000256" key="2">
    <source>
        <dbReference type="ARBA" id="ARBA00023125"/>
    </source>
</evidence>
<proteinExistence type="predicted"/>
<dbReference type="EMBL" id="BARS01054153">
    <property type="protein sequence ID" value="GAG46100.1"/>
    <property type="molecule type" value="Genomic_DNA"/>
</dbReference>
<dbReference type="SMART" id="SM00895">
    <property type="entry name" value="FCD"/>
    <property type="match status" value="1"/>
</dbReference>
<evidence type="ECO:0000256" key="3">
    <source>
        <dbReference type="ARBA" id="ARBA00023163"/>
    </source>
</evidence>
<dbReference type="PANTHER" id="PTHR43537">
    <property type="entry name" value="TRANSCRIPTIONAL REGULATOR, GNTR FAMILY"/>
    <property type="match status" value="1"/>
</dbReference>
<evidence type="ECO:0000313" key="5">
    <source>
        <dbReference type="EMBL" id="GAG46100.1"/>
    </source>
</evidence>
<accession>X0XS71</accession>
<dbReference type="SUPFAM" id="SSF48008">
    <property type="entry name" value="GntR ligand-binding domain-like"/>
    <property type="match status" value="1"/>
</dbReference>
<feature type="domain" description="GntR C-terminal" evidence="4">
    <location>
        <begin position="28"/>
        <end position="149"/>
    </location>
</feature>
<organism evidence="5">
    <name type="scientific">marine sediment metagenome</name>
    <dbReference type="NCBI Taxonomy" id="412755"/>
    <lineage>
        <taxon>unclassified sequences</taxon>
        <taxon>metagenomes</taxon>
        <taxon>ecological metagenomes</taxon>
    </lineage>
</organism>
<keyword evidence="3" id="KW-0804">Transcription</keyword>
<feature type="non-terminal residue" evidence="5">
    <location>
        <position position="1"/>
    </location>
</feature>
<comment type="caution">
    <text evidence="5">The sequence shown here is derived from an EMBL/GenBank/DDBJ whole genome shotgun (WGS) entry which is preliminary data.</text>
</comment>
<dbReference type="InterPro" id="IPR011711">
    <property type="entry name" value="GntR_C"/>
</dbReference>
<dbReference type="AlphaFoldDB" id="X0XS71"/>
<keyword evidence="1" id="KW-0805">Transcription regulation</keyword>
<dbReference type="InterPro" id="IPR008920">
    <property type="entry name" value="TF_FadR/GntR_C"/>
</dbReference>
<name>X0XS71_9ZZZZ</name>
<protein>
    <recommendedName>
        <fullName evidence="4">GntR C-terminal domain-containing protein</fullName>
    </recommendedName>
</protein>
<evidence type="ECO:0000256" key="1">
    <source>
        <dbReference type="ARBA" id="ARBA00023015"/>
    </source>
</evidence>
<dbReference type="Gene3D" id="1.20.120.530">
    <property type="entry name" value="GntR ligand-binding domain-like"/>
    <property type="match status" value="1"/>
</dbReference>
<keyword evidence="2" id="KW-0238">DNA-binding</keyword>
<dbReference type="PANTHER" id="PTHR43537:SF5">
    <property type="entry name" value="UXU OPERON TRANSCRIPTIONAL REGULATOR"/>
    <property type="match status" value="1"/>
</dbReference>
<reference evidence="5" key="1">
    <citation type="journal article" date="2014" name="Front. Microbiol.">
        <title>High frequency of phylogenetically diverse reductive dehalogenase-homologous genes in deep subseafloor sedimentary metagenomes.</title>
        <authorList>
            <person name="Kawai M."/>
            <person name="Futagami T."/>
            <person name="Toyoda A."/>
            <person name="Takaki Y."/>
            <person name="Nishi S."/>
            <person name="Hori S."/>
            <person name="Arai W."/>
            <person name="Tsubouchi T."/>
            <person name="Morono Y."/>
            <person name="Uchiyama I."/>
            <person name="Ito T."/>
            <person name="Fujiyama A."/>
            <person name="Inagaki F."/>
            <person name="Takami H."/>
        </authorList>
    </citation>
    <scope>NUCLEOTIDE SEQUENCE</scope>
    <source>
        <strain evidence="5">Expedition CK06-06</strain>
    </source>
</reference>
<gene>
    <name evidence="5" type="ORF">S01H1_80226</name>
</gene>
<sequence length="160" mass="18284">IFVSDVYHKPITNSLNNLITSGEITIDHLFDVRLLIEPHIAMEAALHAKDEDIEKLEDLITDSSSHQDDPILLKRNNLKFHLLLAKASGNPVLSLLLESVIELLAKTTLDFLDLSLERHFFQVHEGIFQVIAQRKPEEAKRLIREDILDTKEKIEGFRGK</sequence>
<dbReference type="GO" id="GO:0003677">
    <property type="term" value="F:DNA binding"/>
    <property type="evidence" value="ECO:0007669"/>
    <property type="project" value="UniProtKB-KW"/>
</dbReference>